<gene>
    <name evidence="1" type="ORF">BDU57DRAFT_273694</name>
</gene>
<accession>A0A6A5QJ10</accession>
<dbReference type="EMBL" id="ML979136">
    <property type="protein sequence ID" value="KAF1915453.1"/>
    <property type="molecule type" value="Genomic_DNA"/>
</dbReference>
<protein>
    <submittedName>
        <fullName evidence="1">Uncharacterized protein</fullName>
    </submittedName>
</protein>
<evidence type="ECO:0000313" key="2">
    <source>
        <dbReference type="Proteomes" id="UP000800096"/>
    </source>
</evidence>
<evidence type="ECO:0000313" key="1">
    <source>
        <dbReference type="EMBL" id="KAF1915453.1"/>
    </source>
</evidence>
<dbReference type="Proteomes" id="UP000800096">
    <property type="component" value="Unassembled WGS sequence"/>
</dbReference>
<proteinExistence type="predicted"/>
<keyword evidence="2" id="KW-1185">Reference proteome</keyword>
<sequence length="152" mass="17293">MCAPKFQPSHDHHVSDPGCWSGCPYVNVQGGRQADRTSWSRDPHAIHSTAMTAMTSQTSVFLAHTHGASYRHRACAQIECLRPSNYCSNAIRRPRSNTFKNPSWSWFLLCRHQHKQTPFQPTSPSSWWASMNPTFHEPDYQASQYCGSSRIV</sequence>
<reference evidence="1" key="1">
    <citation type="journal article" date="2020" name="Stud. Mycol.">
        <title>101 Dothideomycetes genomes: a test case for predicting lifestyles and emergence of pathogens.</title>
        <authorList>
            <person name="Haridas S."/>
            <person name="Albert R."/>
            <person name="Binder M."/>
            <person name="Bloem J."/>
            <person name="Labutti K."/>
            <person name="Salamov A."/>
            <person name="Andreopoulos B."/>
            <person name="Baker S."/>
            <person name="Barry K."/>
            <person name="Bills G."/>
            <person name="Bluhm B."/>
            <person name="Cannon C."/>
            <person name="Castanera R."/>
            <person name="Culley D."/>
            <person name="Daum C."/>
            <person name="Ezra D."/>
            <person name="Gonzalez J."/>
            <person name="Henrissat B."/>
            <person name="Kuo A."/>
            <person name="Liang C."/>
            <person name="Lipzen A."/>
            <person name="Lutzoni F."/>
            <person name="Magnuson J."/>
            <person name="Mondo S."/>
            <person name="Nolan M."/>
            <person name="Ohm R."/>
            <person name="Pangilinan J."/>
            <person name="Park H.-J."/>
            <person name="Ramirez L."/>
            <person name="Alfaro M."/>
            <person name="Sun H."/>
            <person name="Tritt A."/>
            <person name="Yoshinaga Y."/>
            <person name="Zwiers L.-H."/>
            <person name="Turgeon B."/>
            <person name="Goodwin S."/>
            <person name="Spatafora J."/>
            <person name="Crous P."/>
            <person name="Grigoriev I."/>
        </authorList>
    </citation>
    <scope>NUCLEOTIDE SEQUENCE</scope>
    <source>
        <strain evidence="1">HMLAC05119</strain>
    </source>
</reference>
<dbReference type="AlphaFoldDB" id="A0A6A5QJ10"/>
<organism evidence="1 2">
    <name type="scientific">Ampelomyces quisqualis</name>
    <name type="common">Powdery mildew agent</name>
    <dbReference type="NCBI Taxonomy" id="50730"/>
    <lineage>
        <taxon>Eukaryota</taxon>
        <taxon>Fungi</taxon>
        <taxon>Dikarya</taxon>
        <taxon>Ascomycota</taxon>
        <taxon>Pezizomycotina</taxon>
        <taxon>Dothideomycetes</taxon>
        <taxon>Pleosporomycetidae</taxon>
        <taxon>Pleosporales</taxon>
        <taxon>Pleosporineae</taxon>
        <taxon>Phaeosphaeriaceae</taxon>
        <taxon>Ampelomyces</taxon>
    </lineage>
</organism>
<name>A0A6A5QJ10_AMPQU</name>